<dbReference type="Pfam" id="PF08389">
    <property type="entry name" value="Xpo1"/>
    <property type="match status" value="1"/>
</dbReference>
<dbReference type="Pfam" id="PF19282">
    <property type="entry name" value="Exportin-T"/>
    <property type="match status" value="2"/>
</dbReference>
<evidence type="ECO:0000259" key="11">
    <source>
        <dbReference type="Pfam" id="PF19282"/>
    </source>
</evidence>
<dbReference type="OrthoDB" id="26399at2759"/>
<dbReference type="InterPro" id="IPR040017">
    <property type="entry name" value="XPOT"/>
</dbReference>
<dbReference type="RefSeq" id="XP_028471795.1">
    <property type="nucleotide sequence ID" value="XM_028620920.1"/>
</dbReference>
<dbReference type="STRING" id="105984.A0A427XCT8"/>
<feature type="domain" description="Exportin-T C-terminal" evidence="11">
    <location>
        <begin position="373"/>
        <end position="553"/>
    </location>
</feature>
<evidence type="ECO:0000313" key="12">
    <source>
        <dbReference type="EMBL" id="RSH76648.1"/>
    </source>
</evidence>
<dbReference type="EMBL" id="RSCE01000022">
    <property type="protein sequence ID" value="RSH76648.1"/>
    <property type="molecule type" value="Genomic_DNA"/>
</dbReference>
<evidence type="ECO:0000256" key="6">
    <source>
        <dbReference type="ARBA" id="ARBA00022555"/>
    </source>
</evidence>
<reference evidence="12 13" key="1">
    <citation type="submission" date="2018-11" db="EMBL/GenBank/DDBJ databases">
        <title>Genome sequence of Apiotrichum porosum DSM 27194.</title>
        <authorList>
            <person name="Aliyu H."/>
            <person name="Gorte O."/>
            <person name="Ochsenreither K."/>
        </authorList>
    </citation>
    <scope>NUCLEOTIDE SEQUENCE [LARGE SCALE GENOMIC DNA]</scope>
    <source>
        <strain evidence="12 13">DSM 27194</strain>
    </source>
</reference>
<evidence type="ECO:0000256" key="2">
    <source>
        <dbReference type="ARBA" id="ARBA00009466"/>
    </source>
</evidence>
<evidence type="ECO:0000256" key="1">
    <source>
        <dbReference type="ARBA" id="ARBA00004496"/>
    </source>
</evidence>
<organism evidence="12 13">
    <name type="scientific">Apiotrichum porosum</name>
    <dbReference type="NCBI Taxonomy" id="105984"/>
    <lineage>
        <taxon>Eukaryota</taxon>
        <taxon>Fungi</taxon>
        <taxon>Dikarya</taxon>
        <taxon>Basidiomycota</taxon>
        <taxon>Agaricomycotina</taxon>
        <taxon>Tremellomycetes</taxon>
        <taxon>Trichosporonales</taxon>
        <taxon>Trichosporonaceae</taxon>
        <taxon>Apiotrichum</taxon>
    </lineage>
</organism>
<feature type="domain" description="Exportin-1/Importin-beta-like" evidence="10">
    <location>
        <begin position="127"/>
        <end position="284"/>
    </location>
</feature>
<keyword evidence="13" id="KW-1185">Reference proteome</keyword>
<protein>
    <recommendedName>
        <fullName evidence="3 9">Exportin-T</fullName>
    </recommendedName>
    <alternativeName>
        <fullName evidence="9">Exportin(tRNA)</fullName>
    </alternativeName>
    <alternativeName>
        <fullName evidence="9">tRNA exportin</fullName>
    </alternativeName>
</protein>
<feature type="domain" description="Exportin-T C-terminal" evidence="11">
    <location>
        <begin position="616"/>
        <end position="1151"/>
    </location>
</feature>
<name>A0A427XCT8_9TREE</name>
<dbReference type="SUPFAM" id="SSF48371">
    <property type="entry name" value="ARM repeat"/>
    <property type="match status" value="1"/>
</dbReference>
<evidence type="ECO:0000313" key="13">
    <source>
        <dbReference type="Proteomes" id="UP000279236"/>
    </source>
</evidence>
<keyword evidence="5 9" id="KW-0963">Cytoplasm</keyword>
<keyword evidence="6 9" id="KW-0820">tRNA-binding</keyword>
<dbReference type="PANTHER" id="PTHR15952">
    <property type="entry name" value="EXPORTIN-T/LOS1"/>
    <property type="match status" value="1"/>
</dbReference>
<keyword evidence="7 9" id="KW-0694">RNA-binding</keyword>
<dbReference type="GO" id="GO:0000049">
    <property type="term" value="F:tRNA binding"/>
    <property type="evidence" value="ECO:0007669"/>
    <property type="project" value="UniProtKB-UniRule"/>
</dbReference>
<proteinExistence type="inferred from homology"/>
<dbReference type="GO" id="GO:0005737">
    <property type="term" value="C:cytoplasm"/>
    <property type="evidence" value="ECO:0007669"/>
    <property type="project" value="UniProtKB-SubCell"/>
</dbReference>
<dbReference type="GeneID" id="39589938"/>
<dbReference type="Gene3D" id="1.25.10.10">
    <property type="entry name" value="Leucine-rich Repeat Variant"/>
    <property type="match status" value="1"/>
</dbReference>
<evidence type="ECO:0000256" key="4">
    <source>
        <dbReference type="ARBA" id="ARBA00022448"/>
    </source>
</evidence>
<evidence type="ECO:0000256" key="7">
    <source>
        <dbReference type="ARBA" id="ARBA00022884"/>
    </source>
</evidence>
<dbReference type="GO" id="GO:0005643">
    <property type="term" value="C:nuclear pore"/>
    <property type="evidence" value="ECO:0007669"/>
    <property type="project" value="TreeGrafter"/>
</dbReference>
<dbReference type="InterPro" id="IPR011989">
    <property type="entry name" value="ARM-like"/>
</dbReference>
<evidence type="ECO:0000256" key="9">
    <source>
        <dbReference type="RuleBase" id="RU366037"/>
    </source>
</evidence>
<dbReference type="Proteomes" id="UP000279236">
    <property type="component" value="Unassembled WGS sequence"/>
</dbReference>
<dbReference type="GO" id="GO:0016363">
    <property type="term" value="C:nuclear matrix"/>
    <property type="evidence" value="ECO:0007669"/>
    <property type="project" value="TreeGrafter"/>
</dbReference>
<evidence type="ECO:0000256" key="5">
    <source>
        <dbReference type="ARBA" id="ARBA00022490"/>
    </source>
</evidence>
<dbReference type="InterPro" id="IPR045546">
    <property type="entry name" value="Exportin-T_C"/>
</dbReference>
<comment type="similarity">
    <text evidence="2 9">Belongs to the exportin family.</text>
</comment>
<comment type="caution">
    <text evidence="12">The sequence shown here is derived from an EMBL/GenBank/DDBJ whole genome shotgun (WGS) entry which is preliminary data.</text>
</comment>
<dbReference type="GO" id="GO:0031267">
    <property type="term" value="F:small GTPase binding"/>
    <property type="evidence" value="ECO:0007669"/>
    <property type="project" value="InterPro"/>
</dbReference>
<dbReference type="InterPro" id="IPR016024">
    <property type="entry name" value="ARM-type_fold"/>
</dbReference>
<comment type="function">
    <text evidence="9">tRNA nucleus export receptor which facilitates tRNA translocation across the nuclear pore complex.</text>
</comment>
<dbReference type="GO" id="GO:0071528">
    <property type="term" value="P:tRNA re-export from nucleus"/>
    <property type="evidence" value="ECO:0007669"/>
    <property type="project" value="UniProtKB-UniRule"/>
</dbReference>
<evidence type="ECO:0000256" key="8">
    <source>
        <dbReference type="ARBA" id="ARBA00023242"/>
    </source>
</evidence>
<comment type="subcellular location">
    <subcellularLocation>
        <location evidence="1 9">Cytoplasm</location>
    </subcellularLocation>
    <subcellularLocation>
        <location evidence="9">Nucleus</location>
    </subcellularLocation>
    <text evidence="9">Shuttles between the nucleus and the cytoplasm.</text>
</comment>
<evidence type="ECO:0000256" key="3">
    <source>
        <dbReference type="ARBA" id="ARBA00018928"/>
    </source>
</evidence>
<dbReference type="PANTHER" id="PTHR15952:SF11">
    <property type="entry name" value="EXPORTIN-T"/>
    <property type="match status" value="1"/>
</dbReference>
<sequence length="1159" mass="128214">MASPQSPHLANIPQAIRFAADPAVEPGLKQQALDYLRQVKEACDETWQDCLALYLQGAGAPSEGATGKDGKEKLDAATRMFCQQVIGAVFTSKPESITPEAKQGMYKALLDFVQTEFVEGSCEGRQAFLRNKLALTIAQLFTGVYPTLIPTFLHPFINLLVPQDGATNLHLPLLVTHLLVEIAQEIHDATTREYARRFLVYAKELNQRDGAIRDAVRTTGDERLAVDGLLRLASMGLPLSSDRKWLEVTDFALRALAAWTPWIDLSVSLTPQTLSFYTQVLQQQGNTTLRTGAAKLLMSIANKGIKNPAEKIQVLRVLDLVPLVDPIEQETRGAKDDSDLVVFRTKLAGLLSCYGEELIAITEMDDMEAPEHIRNEADAMLSNAMPLVLRFLSDRHPEVPTAISQCVSDLLKTFKKYKPVPVAAPPKNGRPSNVRAPDPLPANKRQFLLSVLEVVVRQLQWPADAEWEIVQESDPDTDEDIAAFCAMRKSFRSTMDNIASIDKSLHTEVVANIVVGTLERLSTSGVGSISWQEAELAAYLVHTFGEISKSNTRAAFWELPPELLSKTSLRMARSSGKLGGGDAAMASGQSTPTGSADMSLANLDPNAKIDYEQFPLTPLGQLLGLCMTSGLASYPHPSVQLLFFEISVRYIDFWKVKPGAIQPIFESLLDGRGIHHSDEGVRRRAFYLLTRLIKECRVELEASMIPIILKSLQDMLAINPQLPEADTAEEDVLLKATTGRSYFQDQLHLFEAAGVLVYLTRSDPSSQMNFLAAIAGPLMTGIGSGLDQYRRNPSDLVAVLGVHHHLLALGHFAKGFPPVSEEQIDAQPYQQPFKQMTEALLEALDVMKTQRIIRDSARFAFSQFVSAIGSTIAELVPRFVASVVTEFQPTELVDFLGFLSLLMHRLKKNTFETMDMLLLPLLSRIFAVLQLPVTGTDEAVNQRRLQEAYLNFFTALMNSNLEGVFITDRNKPEFENVLTALLELAKSCGDQASQRLAWSFFAKSVIAWGTSQEAATEPPVFADSAKSDYSVKVASGLAPPTNQHEVTKAQRAAQALPGYEQFIYQRLIPTGFQVPLDASFAIKSGQPVMYEIAMVIRNMVQARGKEGLEYLVSDMLPKLGCSPEMAQQFVQSLRTQQSRDFRKTFLEFVKAIRPAPQRR</sequence>
<dbReference type="AlphaFoldDB" id="A0A427XCT8"/>
<keyword evidence="8 9" id="KW-0539">Nucleus</keyword>
<evidence type="ECO:0000259" key="10">
    <source>
        <dbReference type="Pfam" id="PF08389"/>
    </source>
</evidence>
<dbReference type="InterPro" id="IPR013598">
    <property type="entry name" value="Exportin-1/Importin-b-like"/>
</dbReference>
<gene>
    <name evidence="12" type="primary">LOS1</name>
    <name evidence="12" type="ORF">EHS24_005395</name>
</gene>
<accession>A0A427XCT8</accession>
<keyword evidence="4 9" id="KW-0813">Transport</keyword>